<dbReference type="InterPro" id="IPR000210">
    <property type="entry name" value="BTB/POZ_dom"/>
</dbReference>
<dbReference type="Gene3D" id="3.30.710.10">
    <property type="entry name" value="Potassium Channel Kv1.1, Chain A"/>
    <property type="match status" value="1"/>
</dbReference>
<accession>A0A443QMD9</accession>
<proteinExistence type="predicted"/>
<dbReference type="Pfam" id="PF00651">
    <property type="entry name" value="BTB"/>
    <property type="match status" value="1"/>
</dbReference>
<dbReference type="InterPro" id="IPR011333">
    <property type="entry name" value="SKP1/BTB/POZ_sf"/>
</dbReference>
<dbReference type="OrthoDB" id="10316431at2759"/>
<keyword evidence="3" id="KW-1185">Reference proteome</keyword>
<comment type="caution">
    <text evidence="2">The sequence shown here is derived from an EMBL/GenBank/DDBJ whole genome shotgun (WGS) entry which is preliminary data.</text>
</comment>
<dbReference type="EMBL" id="NCKU01005745">
    <property type="protein sequence ID" value="RWS04206.1"/>
    <property type="molecule type" value="Genomic_DNA"/>
</dbReference>
<dbReference type="SUPFAM" id="SSF54695">
    <property type="entry name" value="POZ domain"/>
    <property type="match status" value="1"/>
</dbReference>
<protein>
    <recommendedName>
        <fullName evidence="1">BTB domain-containing protein</fullName>
    </recommendedName>
</protein>
<sequence length="162" mass="18307">MEVKATTNKFANSIHQKVYFDKLEYLLSSDTFNDITFNCKDGKATGNRLILAIFSNFLTDIFKENPLLIEHPIYGHPDSGINLPEVYSKDVECLLQVLNTTSSLEVKKELLKGLQHVAKQLRIELILNKTSDNVFRVQAVPKAIDDTSKPSMVKLGQTMCFL</sequence>
<evidence type="ECO:0000313" key="3">
    <source>
        <dbReference type="Proteomes" id="UP000285301"/>
    </source>
</evidence>
<dbReference type="AlphaFoldDB" id="A0A443QMD9"/>
<evidence type="ECO:0000259" key="1">
    <source>
        <dbReference type="SMART" id="SM00225"/>
    </source>
</evidence>
<gene>
    <name evidence="2" type="ORF">B4U79_18379</name>
</gene>
<dbReference type="SMART" id="SM00225">
    <property type="entry name" value="BTB"/>
    <property type="match status" value="1"/>
</dbReference>
<reference evidence="2 3" key="1">
    <citation type="journal article" date="2018" name="Gigascience">
        <title>Genomes of trombidid mites reveal novel predicted allergens and laterally-transferred genes associated with secondary metabolism.</title>
        <authorList>
            <person name="Dong X."/>
            <person name="Chaisiri K."/>
            <person name="Xia D."/>
            <person name="Armstrong S.D."/>
            <person name="Fang Y."/>
            <person name="Donnelly M.J."/>
            <person name="Kadowaki T."/>
            <person name="McGarry J.W."/>
            <person name="Darby A.C."/>
            <person name="Makepeace B.L."/>
        </authorList>
    </citation>
    <scope>NUCLEOTIDE SEQUENCE [LARGE SCALE GENOMIC DNA]</scope>
    <source>
        <strain evidence="2">UoL-WK</strain>
    </source>
</reference>
<name>A0A443QMD9_9ACAR</name>
<organism evidence="2 3">
    <name type="scientific">Dinothrombium tinctorium</name>
    <dbReference type="NCBI Taxonomy" id="1965070"/>
    <lineage>
        <taxon>Eukaryota</taxon>
        <taxon>Metazoa</taxon>
        <taxon>Ecdysozoa</taxon>
        <taxon>Arthropoda</taxon>
        <taxon>Chelicerata</taxon>
        <taxon>Arachnida</taxon>
        <taxon>Acari</taxon>
        <taxon>Acariformes</taxon>
        <taxon>Trombidiformes</taxon>
        <taxon>Prostigmata</taxon>
        <taxon>Anystina</taxon>
        <taxon>Parasitengona</taxon>
        <taxon>Trombidioidea</taxon>
        <taxon>Trombidiidae</taxon>
        <taxon>Dinothrombium</taxon>
    </lineage>
</organism>
<feature type="domain" description="BTB" evidence="1">
    <location>
        <begin position="33"/>
        <end position="138"/>
    </location>
</feature>
<dbReference type="Proteomes" id="UP000285301">
    <property type="component" value="Unassembled WGS sequence"/>
</dbReference>
<evidence type="ECO:0000313" key="2">
    <source>
        <dbReference type="EMBL" id="RWS04206.1"/>
    </source>
</evidence>